<keyword evidence="1" id="KW-1133">Transmembrane helix</keyword>
<evidence type="ECO:0000256" key="1">
    <source>
        <dbReference type="SAM" id="Phobius"/>
    </source>
</evidence>
<dbReference type="Pfam" id="PF01039">
    <property type="entry name" value="Carboxyl_trans"/>
    <property type="match status" value="1"/>
</dbReference>
<evidence type="ECO:0000313" key="4">
    <source>
        <dbReference type="Proteomes" id="UP000269396"/>
    </source>
</evidence>
<dbReference type="InterPro" id="IPR029045">
    <property type="entry name" value="ClpP/crotonase-like_dom_sf"/>
</dbReference>
<dbReference type="SUPFAM" id="SSF52096">
    <property type="entry name" value="ClpP/crotonase"/>
    <property type="match status" value="1"/>
</dbReference>
<dbReference type="PANTHER" id="PTHR43842">
    <property type="entry name" value="PROPIONYL-COA CARBOXYLASE BETA CHAIN"/>
    <property type="match status" value="1"/>
</dbReference>
<dbReference type="InterPro" id="IPR051047">
    <property type="entry name" value="AccD/PCCB"/>
</dbReference>
<reference evidence="3 4" key="1">
    <citation type="submission" date="2018-11" db="EMBL/GenBank/DDBJ databases">
        <authorList>
            <consortium name="Pathogen Informatics"/>
        </authorList>
    </citation>
    <scope>NUCLEOTIDE SEQUENCE [LARGE SCALE GENOMIC DNA]</scope>
    <source>
        <strain>Denwood</strain>
        <strain evidence="4">Zambia</strain>
    </source>
</reference>
<dbReference type="Proteomes" id="UP000269396">
    <property type="component" value="Unassembled WGS sequence"/>
</dbReference>
<dbReference type="PANTHER" id="PTHR43842:SF2">
    <property type="entry name" value="PROPIONYL-COA CARBOXYLASE BETA CHAIN, MITOCHONDRIAL"/>
    <property type="match status" value="1"/>
</dbReference>
<feature type="transmembrane region" description="Helical" evidence="1">
    <location>
        <begin position="53"/>
        <end position="72"/>
    </location>
</feature>
<dbReference type="EMBL" id="UZAL01048252">
    <property type="protein sequence ID" value="VDP85495.1"/>
    <property type="molecule type" value="Genomic_DNA"/>
</dbReference>
<dbReference type="GO" id="GO:0005739">
    <property type="term" value="C:mitochondrion"/>
    <property type="evidence" value="ECO:0007669"/>
    <property type="project" value="TreeGrafter"/>
</dbReference>
<keyword evidence="1" id="KW-0472">Membrane</keyword>
<name>A0A3P8I8C8_9TREM</name>
<feature type="domain" description="Acetyl-coenzyme A carboxylase carboxyl transferase subunit beta" evidence="2">
    <location>
        <begin position="2"/>
        <end position="54"/>
    </location>
</feature>
<gene>
    <name evidence="3" type="ORF">SMTD_LOCUS21717</name>
</gene>
<sequence length="73" mass="8712">MRRFLTFLPLSNKEKPPIQECHDPIDRLVPSLNTIVPLEPTSAYDMAEVIKVIFKYFITSLKLVFFYIYIYFH</sequence>
<evidence type="ECO:0000313" key="3">
    <source>
        <dbReference type="EMBL" id="VDP85495.1"/>
    </source>
</evidence>
<accession>A0A3P8I8C8</accession>
<organism evidence="3 4">
    <name type="scientific">Schistosoma mattheei</name>
    <dbReference type="NCBI Taxonomy" id="31246"/>
    <lineage>
        <taxon>Eukaryota</taxon>
        <taxon>Metazoa</taxon>
        <taxon>Spiralia</taxon>
        <taxon>Lophotrochozoa</taxon>
        <taxon>Platyhelminthes</taxon>
        <taxon>Trematoda</taxon>
        <taxon>Digenea</taxon>
        <taxon>Strigeidida</taxon>
        <taxon>Schistosomatoidea</taxon>
        <taxon>Schistosomatidae</taxon>
        <taxon>Schistosoma</taxon>
    </lineage>
</organism>
<evidence type="ECO:0000259" key="2">
    <source>
        <dbReference type="Pfam" id="PF01039"/>
    </source>
</evidence>
<keyword evidence="4" id="KW-1185">Reference proteome</keyword>
<proteinExistence type="predicted"/>
<keyword evidence="1" id="KW-0812">Transmembrane</keyword>
<dbReference type="InterPro" id="IPR034733">
    <property type="entry name" value="AcCoA_carboxyl_beta"/>
</dbReference>
<dbReference type="GO" id="GO:0004658">
    <property type="term" value="F:propionyl-CoA carboxylase activity"/>
    <property type="evidence" value="ECO:0007669"/>
    <property type="project" value="TreeGrafter"/>
</dbReference>
<protein>
    <recommendedName>
        <fullName evidence="2">Acetyl-coenzyme A carboxylase carboxyl transferase subunit beta domain-containing protein</fullName>
    </recommendedName>
</protein>
<dbReference type="AlphaFoldDB" id="A0A3P8I8C8"/>